<comment type="caution">
    <text evidence="1">The sequence shown here is derived from an EMBL/GenBank/DDBJ whole genome shotgun (WGS) entry which is preliminary data.</text>
</comment>
<organism evidence="1 2">
    <name type="scientific">Methylobacterium gnaphalii</name>
    <dbReference type="NCBI Taxonomy" id="1010610"/>
    <lineage>
        <taxon>Bacteria</taxon>
        <taxon>Pseudomonadati</taxon>
        <taxon>Pseudomonadota</taxon>
        <taxon>Alphaproteobacteria</taxon>
        <taxon>Hyphomicrobiales</taxon>
        <taxon>Methylobacteriaceae</taxon>
        <taxon>Methylobacterium</taxon>
    </lineage>
</organism>
<evidence type="ECO:0000313" key="2">
    <source>
        <dbReference type="Proteomes" id="UP000321750"/>
    </source>
</evidence>
<dbReference type="RefSeq" id="WP_238257507.1">
    <property type="nucleotide sequence ID" value="NZ_BJZV01000015.1"/>
</dbReference>
<dbReference type="EMBL" id="BJZV01000015">
    <property type="protein sequence ID" value="GEP11086.1"/>
    <property type="molecule type" value="Genomic_DNA"/>
</dbReference>
<dbReference type="AlphaFoldDB" id="A0A512JM88"/>
<protein>
    <submittedName>
        <fullName evidence="1">Radical SAM protein</fullName>
    </submittedName>
</protein>
<sequence>MVVRLTQIDGKLPNLALMKLARFHRDRGDEIVFSKHVVRGLMEPRYERVYGSAIFSFSADRVATFREQFPGAIVGGTFDLSNRSTVEEITGTDEGAGYDYSIYPNFDGSIGFTQRGCRLKCGFCVVPNKEGKAHSVNTIAEIWRGEGHPKHIHLLDNDFFGQPREQWEARLDEIRTGGFKVCLNQGINIRMIDDVSAEALASIPYYDDGFKTRRLYTAWDNIGDEGRFTRGVDTLERHGIPPHHLMAYMLVGYDPRETWERVLYRFNRMVARKIRPYPMIYGDRNRTLPLGGCNERIGHRTLAEFQRWAIRKAYTFTPFAAYDVNAKGRMGEAHPDLFGEAA</sequence>
<accession>A0A512JM88</accession>
<dbReference type="Proteomes" id="UP000321750">
    <property type="component" value="Unassembled WGS sequence"/>
</dbReference>
<reference evidence="1 2" key="1">
    <citation type="submission" date="2019-07" db="EMBL/GenBank/DDBJ databases">
        <title>Whole genome shotgun sequence of Methylobacterium gnaphalii NBRC 107716.</title>
        <authorList>
            <person name="Hosoyama A."/>
            <person name="Uohara A."/>
            <person name="Ohji S."/>
            <person name="Ichikawa N."/>
        </authorList>
    </citation>
    <scope>NUCLEOTIDE SEQUENCE [LARGE SCALE GENOMIC DNA]</scope>
    <source>
        <strain evidence="1 2">NBRC 107716</strain>
    </source>
</reference>
<evidence type="ECO:0000313" key="1">
    <source>
        <dbReference type="EMBL" id="GEP11086.1"/>
    </source>
</evidence>
<gene>
    <name evidence="1" type="ORF">MGN01_29310</name>
</gene>
<proteinExistence type="predicted"/>
<keyword evidence="2" id="KW-1185">Reference proteome</keyword>
<dbReference type="InterPro" id="IPR058240">
    <property type="entry name" value="rSAM_sf"/>
</dbReference>
<dbReference type="SUPFAM" id="SSF102114">
    <property type="entry name" value="Radical SAM enzymes"/>
    <property type="match status" value="1"/>
</dbReference>
<name>A0A512JM88_9HYPH</name>